<gene>
    <name evidence="3" type="ORF">PGLA1383_LOCUS41418</name>
</gene>
<dbReference type="Proteomes" id="UP000654075">
    <property type="component" value="Unassembled WGS sequence"/>
</dbReference>
<dbReference type="SUPFAM" id="SSF82199">
    <property type="entry name" value="SET domain"/>
    <property type="match status" value="1"/>
</dbReference>
<dbReference type="PROSITE" id="PS50280">
    <property type="entry name" value="SET"/>
    <property type="match status" value="1"/>
</dbReference>
<dbReference type="Pfam" id="PF00856">
    <property type="entry name" value="SET"/>
    <property type="match status" value="1"/>
</dbReference>
<accession>A0A813GH33</accession>
<evidence type="ECO:0000256" key="1">
    <source>
        <dbReference type="SAM" id="MobiDB-lite"/>
    </source>
</evidence>
<comment type="caution">
    <text evidence="3">The sequence shown here is derived from an EMBL/GenBank/DDBJ whole genome shotgun (WGS) entry which is preliminary data.</text>
</comment>
<evidence type="ECO:0000313" key="3">
    <source>
        <dbReference type="EMBL" id="CAE8624271.1"/>
    </source>
</evidence>
<sequence length="451" mass="48036">MTLGCSARREPWARVCPPCVEVVPCPGKGNGLFAKEAFSEGDVLFEENPVCGTAILMFSEKERAAAHCAHCTVHLGTGAEAESCPRHCGLRYCSKECLGEAWWAHHAILCSAVNPAYVAYEEHARECSNEYYILAARALAGLRHKGDDSSALHSAPWSGYASPLWWETMRRPVYGGSSSSSSSQSDCEASAKGSSDDGGSSMDRFFQSTVQAQTAETASLLLAALEADIDGNSTDPKCRGHQLLQGVEGLGRLVGLLRVNALGVMASPSPGEEGQSEPEEAPKEGAGSSDGLVRGMAMYAVASAMNHDATPNCYVASDPYAPVRCIVKAMRPIALGEEISIDYLQSAPFSAKERQAILENQYGIPSELSCGKGVFGKGMMAKGFMGGFAAKGMDKGKGKGKMGKGHTLPRQRVTDDPVTGEVVEWKGKYGWVMPSAPIEHEKASKHEGKIF</sequence>
<dbReference type="SMART" id="SM00317">
    <property type="entry name" value="SET"/>
    <property type="match status" value="1"/>
</dbReference>
<feature type="compositionally biased region" description="Basic residues" evidence="1">
    <location>
        <begin position="398"/>
        <end position="409"/>
    </location>
</feature>
<evidence type="ECO:0000313" key="4">
    <source>
        <dbReference type="Proteomes" id="UP000654075"/>
    </source>
</evidence>
<dbReference type="PANTHER" id="PTHR12197:SF251">
    <property type="entry name" value="EG:BACR7C10.4 PROTEIN"/>
    <property type="match status" value="1"/>
</dbReference>
<dbReference type="PANTHER" id="PTHR12197">
    <property type="entry name" value="HISTONE-LYSINE N-METHYLTRANSFERASE SMYD"/>
    <property type="match status" value="1"/>
</dbReference>
<feature type="region of interest" description="Disordered" evidence="1">
    <location>
        <begin position="177"/>
        <end position="203"/>
    </location>
</feature>
<dbReference type="InterPro" id="IPR046341">
    <property type="entry name" value="SET_dom_sf"/>
</dbReference>
<reference evidence="3" key="1">
    <citation type="submission" date="2021-02" db="EMBL/GenBank/DDBJ databases">
        <authorList>
            <person name="Dougan E. K."/>
            <person name="Rhodes N."/>
            <person name="Thang M."/>
            <person name="Chan C."/>
        </authorList>
    </citation>
    <scope>NUCLEOTIDE SEQUENCE</scope>
</reference>
<keyword evidence="4" id="KW-1185">Reference proteome</keyword>
<feature type="domain" description="SET" evidence="2">
    <location>
        <begin position="18"/>
        <end position="344"/>
    </location>
</feature>
<organism evidence="3 4">
    <name type="scientific">Polarella glacialis</name>
    <name type="common">Dinoflagellate</name>
    <dbReference type="NCBI Taxonomy" id="89957"/>
    <lineage>
        <taxon>Eukaryota</taxon>
        <taxon>Sar</taxon>
        <taxon>Alveolata</taxon>
        <taxon>Dinophyceae</taxon>
        <taxon>Suessiales</taxon>
        <taxon>Suessiaceae</taxon>
        <taxon>Polarella</taxon>
    </lineage>
</organism>
<dbReference type="OrthoDB" id="438641at2759"/>
<feature type="region of interest" description="Disordered" evidence="1">
    <location>
        <begin position="396"/>
        <end position="417"/>
    </location>
</feature>
<feature type="non-terminal residue" evidence="3">
    <location>
        <position position="1"/>
    </location>
</feature>
<feature type="region of interest" description="Disordered" evidence="1">
    <location>
        <begin position="265"/>
        <end position="290"/>
    </location>
</feature>
<proteinExistence type="predicted"/>
<dbReference type="GO" id="GO:0005634">
    <property type="term" value="C:nucleus"/>
    <property type="evidence" value="ECO:0007669"/>
    <property type="project" value="TreeGrafter"/>
</dbReference>
<dbReference type="AlphaFoldDB" id="A0A813GH33"/>
<dbReference type="InterPro" id="IPR001214">
    <property type="entry name" value="SET_dom"/>
</dbReference>
<dbReference type="InterPro" id="IPR050869">
    <property type="entry name" value="H3K4_H4K5_MeTrfase"/>
</dbReference>
<dbReference type="EMBL" id="CAJNNV010028350">
    <property type="protein sequence ID" value="CAE8624271.1"/>
    <property type="molecule type" value="Genomic_DNA"/>
</dbReference>
<protein>
    <recommendedName>
        <fullName evidence="2">SET domain-containing protein</fullName>
    </recommendedName>
</protein>
<evidence type="ECO:0000259" key="2">
    <source>
        <dbReference type="PROSITE" id="PS50280"/>
    </source>
</evidence>
<dbReference type="Gene3D" id="2.170.270.10">
    <property type="entry name" value="SET domain"/>
    <property type="match status" value="1"/>
</dbReference>
<name>A0A813GH33_POLGL</name>